<keyword evidence="3 6" id="KW-0479">Metal-binding</keyword>
<feature type="chain" id="PRO_5031608950" description="Cytochrome c-type biogenesis protein" evidence="6">
    <location>
        <begin position="22"/>
        <end position="159"/>
    </location>
</feature>
<evidence type="ECO:0000259" key="7">
    <source>
        <dbReference type="Pfam" id="PF03918"/>
    </source>
</evidence>
<accession>A0A7X6ICR2</accession>
<keyword evidence="9" id="KW-1185">Reference proteome</keyword>
<keyword evidence="4 6" id="KW-0732">Signal</keyword>
<dbReference type="InterPro" id="IPR005616">
    <property type="entry name" value="CcmH/CycL/Ccl2/NrfF_N"/>
</dbReference>
<organism evidence="8 9">
    <name type="scientific">Candidatus Manganitrophus noduliformans</name>
    <dbReference type="NCBI Taxonomy" id="2606439"/>
    <lineage>
        <taxon>Bacteria</taxon>
        <taxon>Pseudomonadati</taxon>
        <taxon>Nitrospirota</taxon>
        <taxon>Nitrospiria</taxon>
        <taxon>Candidatus Troglogloeales</taxon>
        <taxon>Candidatus Manganitrophaceae</taxon>
        <taxon>Candidatus Manganitrophus</taxon>
    </lineage>
</organism>
<feature type="transmembrane region" description="Helical" evidence="6">
    <location>
        <begin position="101"/>
        <end position="119"/>
    </location>
</feature>
<gene>
    <name evidence="8" type="ORF">MNODULE_18345</name>
</gene>
<dbReference type="EMBL" id="VTOW01000004">
    <property type="protein sequence ID" value="NKE72714.1"/>
    <property type="molecule type" value="Genomic_DNA"/>
</dbReference>
<evidence type="ECO:0000256" key="4">
    <source>
        <dbReference type="ARBA" id="ARBA00022729"/>
    </source>
</evidence>
<dbReference type="GO" id="GO:0005886">
    <property type="term" value="C:plasma membrane"/>
    <property type="evidence" value="ECO:0007669"/>
    <property type="project" value="TreeGrafter"/>
</dbReference>
<evidence type="ECO:0000256" key="3">
    <source>
        <dbReference type="ARBA" id="ARBA00022723"/>
    </source>
</evidence>
<dbReference type="RefSeq" id="WP_168062657.1">
    <property type="nucleotide sequence ID" value="NZ_VTOW01000004.1"/>
</dbReference>
<evidence type="ECO:0000256" key="5">
    <source>
        <dbReference type="ARBA" id="ARBA00023004"/>
    </source>
</evidence>
<evidence type="ECO:0000256" key="6">
    <source>
        <dbReference type="RuleBase" id="RU364112"/>
    </source>
</evidence>
<keyword evidence="6" id="KW-0812">Transmembrane</keyword>
<dbReference type="Pfam" id="PF03918">
    <property type="entry name" value="CcmH"/>
    <property type="match status" value="1"/>
</dbReference>
<dbReference type="InterPro" id="IPR038297">
    <property type="entry name" value="CcmH/CycL/NrfF/Ccl2_sf"/>
</dbReference>
<keyword evidence="6" id="KW-1133">Transmembrane helix</keyword>
<proteinExistence type="inferred from homology"/>
<reference evidence="8 9" key="1">
    <citation type="journal article" date="2020" name="Nature">
        <title>Bacterial chemolithoautotrophy via manganese oxidation.</title>
        <authorList>
            <person name="Yu H."/>
            <person name="Leadbetter J.R."/>
        </authorList>
    </citation>
    <scope>NUCLEOTIDE SEQUENCE [LARGE SCALE GENOMIC DNA]</scope>
    <source>
        <strain evidence="8 9">Mn-1</strain>
    </source>
</reference>
<feature type="signal peptide" evidence="6">
    <location>
        <begin position="1"/>
        <end position="21"/>
    </location>
</feature>
<keyword evidence="5 6" id="KW-0408">Iron</keyword>
<protein>
    <recommendedName>
        <fullName evidence="6">Cytochrome c-type biogenesis protein</fullName>
    </recommendedName>
</protein>
<dbReference type="PANTHER" id="PTHR47870:SF4">
    <property type="entry name" value="CYTOCHROME C-TYPE BIOGENESIS PROTEIN CYCH"/>
    <property type="match status" value="1"/>
</dbReference>
<dbReference type="InterPro" id="IPR051263">
    <property type="entry name" value="C-type_cytochrome_biogenesis"/>
</dbReference>
<feature type="domain" description="CcmH/CycL/Ccl2/NrfF N-terminal" evidence="7">
    <location>
        <begin position="18"/>
        <end position="141"/>
    </location>
</feature>
<evidence type="ECO:0000256" key="1">
    <source>
        <dbReference type="ARBA" id="ARBA00010342"/>
    </source>
</evidence>
<dbReference type="Gene3D" id="1.10.8.640">
    <property type="entry name" value="Cytochrome C biogenesis protein"/>
    <property type="match status" value="1"/>
</dbReference>
<keyword evidence="2 6" id="KW-0349">Heme</keyword>
<evidence type="ECO:0000313" key="9">
    <source>
        <dbReference type="Proteomes" id="UP000534783"/>
    </source>
</evidence>
<dbReference type="Proteomes" id="UP000534783">
    <property type="component" value="Unassembled WGS sequence"/>
</dbReference>
<dbReference type="PANTHER" id="PTHR47870">
    <property type="entry name" value="CYTOCHROME C-TYPE BIOGENESIS PROTEIN CCMH"/>
    <property type="match status" value="1"/>
</dbReference>
<dbReference type="AlphaFoldDB" id="A0A7X6ICR2"/>
<dbReference type="CDD" id="cd16378">
    <property type="entry name" value="CcmH_N"/>
    <property type="match status" value="1"/>
</dbReference>
<evidence type="ECO:0000313" key="8">
    <source>
        <dbReference type="EMBL" id="NKE72714.1"/>
    </source>
</evidence>
<evidence type="ECO:0000256" key="2">
    <source>
        <dbReference type="ARBA" id="ARBA00022617"/>
    </source>
</evidence>
<sequence>MMKPFVLVPIFLLLFTSLSTAQTLTEDQLQVRVKEVAKTLRCAVCQSESVWESNAELALQMKEIVRERLIQGESPDEIRAYFVSRYGDFILLKPRALGLNLLLWIGPFLLLAVGGVFLFRTLRKWVAETSPASPEDLSPIDEKSRRRIEQEIRALEPDK</sequence>
<comment type="caution">
    <text evidence="8">The sequence shown here is derived from an EMBL/GenBank/DDBJ whole genome shotgun (WGS) entry which is preliminary data.</text>
</comment>
<comment type="function">
    <text evidence="6">Possible subunit of a heme lyase.</text>
</comment>
<dbReference type="GO" id="GO:0046872">
    <property type="term" value="F:metal ion binding"/>
    <property type="evidence" value="ECO:0007669"/>
    <property type="project" value="UniProtKB-KW"/>
</dbReference>
<name>A0A7X6ICR2_9BACT</name>
<keyword evidence="6" id="KW-0472">Membrane</keyword>
<comment type="similarity">
    <text evidence="1 6">Belongs to the CcmH/CycL/Ccl2/NrfF family.</text>
</comment>